<keyword evidence="1" id="KW-1133">Transmembrane helix</keyword>
<evidence type="ECO:0000313" key="2">
    <source>
        <dbReference type="EMBL" id="CAG6692757.1"/>
    </source>
</evidence>
<feature type="transmembrane region" description="Helical" evidence="1">
    <location>
        <begin position="12"/>
        <end position="30"/>
    </location>
</feature>
<keyword evidence="1" id="KW-0472">Membrane</keyword>
<keyword evidence="1" id="KW-0812">Transmembrane</keyword>
<organism evidence="2">
    <name type="scientific">Cacopsylla melanoneura</name>
    <dbReference type="NCBI Taxonomy" id="428564"/>
    <lineage>
        <taxon>Eukaryota</taxon>
        <taxon>Metazoa</taxon>
        <taxon>Ecdysozoa</taxon>
        <taxon>Arthropoda</taxon>
        <taxon>Hexapoda</taxon>
        <taxon>Insecta</taxon>
        <taxon>Pterygota</taxon>
        <taxon>Neoptera</taxon>
        <taxon>Paraneoptera</taxon>
        <taxon>Hemiptera</taxon>
        <taxon>Sternorrhyncha</taxon>
        <taxon>Psylloidea</taxon>
        <taxon>Psyllidae</taxon>
        <taxon>Psyllinae</taxon>
        <taxon>Cacopsylla</taxon>
    </lineage>
</organism>
<accession>A0A8D8TYQ3</accession>
<dbReference type="AlphaFoldDB" id="A0A8D8TYQ3"/>
<proteinExistence type="predicted"/>
<feature type="transmembrane region" description="Helical" evidence="1">
    <location>
        <begin position="67"/>
        <end position="87"/>
    </location>
</feature>
<sequence>MFCTLLPKDFQEIFGFSAPPIFCIFFTMFFKRFCGSSVSPYFCTLLLKTESFSRDFNSFRKFFNQTLYLWALNFPQIHVCLFSRKLLKRFLARVPTKFV</sequence>
<reference evidence="2" key="1">
    <citation type="submission" date="2021-05" db="EMBL/GenBank/DDBJ databases">
        <authorList>
            <person name="Alioto T."/>
            <person name="Alioto T."/>
            <person name="Gomez Garrido J."/>
        </authorList>
    </citation>
    <scope>NUCLEOTIDE SEQUENCE</scope>
</reference>
<dbReference type="EMBL" id="HBUF01308724">
    <property type="protein sequence ID" value="CAG6692757.1"/>
    <property type="molecule type" value="Transcribed_RNA"/>
</dbReference>
<protein>
    <submittedName>
        <fullName evidence="2">Uncharacterized protein</fullName>
    </submittedName>
</protein>
<name>A0A8D8TYQ3_9HEMI</name>
<evidence type="ECO:0000256" key="1">
    <source>
        <dbReference type="SAM" id="Phobius"/>
    </source>
</evidence>